<name>A0A382A0L9_9ZZZZ</name>
<keyword evidence="1" id="KW-0812">Transmembrane</keyword>
<protein>
    <recommendedName>
        <fullName evidence="3">DUF420 domain-containing protein</fullName>
    </recommendedName>
</protein>
<proteinExistence type="predicted"/>
<accession>A0A382A0L9</accession>
<feature type="transmembrane region" description="Helical" evidence="1">
    <location>
        <begin position="48"/>
        <end position="65"/>
    </location>
</feature>
<feature type="transmembrane region" description="Helical" evidence="1">
    <location>
        <begin position="77"/>
        <end position="97"/>
    </location>
</feature>
<dbReference type="EMBL" id="UINC01023429">
    <property type="protein sequence ID" value="SVA95066.1"/>
    <property type="molecule type" value="Genomic_DNA"/>
</dbReference>
<dbReference type="InterPro" id="IPR007352">
    <property type="entry name" value="DUF420"/>
</dbReference>
<sequence>MARDQFWTRIIYVVSIVISLAVAFLILGPRPIGMEEQLDVSMLPAVNATLNGITTLLLIFGFVLIRQGKQKMHRNVMLVSFGMSFMFLVTYVIYHWFKSGPKAYMGEFTLVYYTILFTHVILASLIIPMVLFTLYRGWNSQFNRHKKIAKITLPIWLYVSVTGVVIYMMLYY</sequence>
<dbReference type="PANTHER" id="PTHR37692:SF1">
    <property type="entry name" value="DUF420 DOMAIN-CONTAINING PROTEIN"/>
    <property type="match status" value="1"/>
</dbReference>
<feature type="transmembrane region" description="Helical" evidence="1">
    <location>
        <begin position="153"/>
        <end position="171"/>
    </location>
</feature>
<reference evidence="2" key="1">
    <citation type="submission" date="2018-05" db="EMBL/GenBank/DDBJ databases">
        <authorList>
            <person name="Lanie J.A."/>
            <person name="Ng W.-L."/>
            <person name="Kazmierczak K.M."/>
            <person name="Andrzejewski T.M."/>
            <person name="Davidsen T.M."/>
            <person name="Wayne K.J."/>
            <person name="Tettelin H."/>
            <person name="Glass J.I."/>
            <person name="Rusch D."/>
            <person name="Podicherti R."/>
            <person name="Tsui H.-C.T."/>
            <person name="Winkler M.E."/>
        </authorList>
    </citation>
    <scope>NUCLEOTIDE SEQUENCE</scope>
</reference>
<organism evidence="2">
    <name type="scientific">marine metagenome</name>
    <dbReference type="NCBI Taxonomy" id="408172"/>
    <lineage>
        <taxon>unclassified sequences</taxon>
        <taxon>metagenomes</taxon>
        <taxon>ecological metagenomes</taxon>
    </lineage>
</organism>
<evidence type="ECO:0008006" key="3">
    <source>
        <dbReference type="Google" id="ProtNLM"/>
    </source>
</evidence>
<dbReference type="Pfam" id="PF04238">
    <property type="entry name" value="DUF420"/>
    <property type="match status" value="1"/>
</dbReference>
<feature type="transmembrane region" description="Helical" evidence="1">
    <location>
        <begin position="109"/>
        <end position="132"/>
    </location>
</feature>
<evidence type="ECO:0000313" key="2">
    <source>
        <dbReference type="EMBL" id="SVA95066.1"/>
    </source>
</evidence>
<keyword evidence="1" id="KW-0472">Membrane</keyword>
<dbReference type="AlphaFoldDB" id="A0A382A0L9"/>
<dbReference type="PANTHER" id="PTHR37692">
    <property type="entry name" value="HYPOTHETICAL MEMBRANE SPANNING PROTEIN"/>
    <property type="match status" value="1"/>
</dbReference>
<keyword evidence="1" id="KW-1133">Transmembrane helix</keyword>
<feature type="transmembrane region" description="Helical" evidence="1">
    <location>
        <begin position="7"/>
        <end position="28"/>
    </location>
</feature>
<gene>
    <name evidence="2" type="ORF">METZ01_LOCUS147920</name>
</gene>
<evidence type="ECO:0000256" key="1">
    <source>
        <dbReference type="SAM" id="Phobius"/>
    </source>
</evidence>